<gene>
    <name evidence="8" type="ORF">ACFQFF_01835</name>
</gene>
<evidence type="ECO:0000256" key="2">
    <source>
        <dbReference type="ARBA" id="ARBA00010687"/>
    </source>
</evidence>
<dbReference type="PANTHER" id="PTHR34983:SF1">
    <property type="entry name" value="ARABINOGALACTAN ENDO-BETA-1,4-GALACTANASE A"/>
    <property type="match status" value="1"/>
</dbReference>
<accession>A0ABW1XQM2</accession>
<name>A0ABW1XQM2_STRPL</name>
<keyword evidence="4 6" id="KW-0378">Hydrolase</keyword>
<dbReference type="Gene3D" id="3.20.20.80">
    <property type="entry name" value="Glycosidases"/>
    <property type="match status" value="1"/>
</dbReference>
<evidence type="ECO:0000256" key="1">
    <source>
        <dbReference type="ARBA" id="ARBA00001695"/>
    </source>
</evidence>
<evidence type="ECO:0000313" key="9">
    <source>
        <dbReference type="Proteomes" id="UP001596321"/>
    </source>
</evidence>
<comment type="caution">
    <text evidence="8">The sequence shown here is derived from an EMBL/GenBank/DDBJ whole genome shotgun (WGS) entry which is preliminary data.</text>
</comment>
<dbReference type="RefSeq" id="WP_125536940.1">
    <property type="nucleotide sequence ID" value="NZ_BMUJ01000007.1"/>
</dbReference>
<evidence type="ECO:0000256" key="7">
    <source>
        <dbReference type="SAM" id="MobiDB-lite"/>
    </source>
</evidence>
<protein>
    <recommendedName>
        <fullName evidence="3 6">Arabinogalactan endo-beta-1,4-galactanase</fullName>
        <ecNumber evidence="3 6">3.2.1.89</ecNumber>
    </recommendedName>
</protein>
<evidence type="ECO:0000256" key="4">
    <source>
        <dbReference type="ARBA" id="ARBA00022801"/>
    </source>
</evidence>
<dbReference type="SUPFAM" id="SSF51445">
    <property type="entry name" value="(Trans)glycosidases"/>
    <property type="match status" value="1"/>
</dbReference>
<keyword evidence="5 6" id="KW-0326">Glycosidase</keyword>
<comment type="catalytic activity">
    <reaction evidence="1 6">
        <text>The enzyme specifically hydrolyzes (1-&gt;4)-beta-D-galactosidic linkages in type I arabinogalactans.</text>
        <dbReference type="EC" id="3.2.1.89"/>
    </reaction>
</comment>
<organism evidence="8 9">
    <name type="scientific">Streptomyces plicatus</name>
    <dbReference type="NCBI Taxonomy" id="1922"/>
    <lineage>
        <taxon>Bacteria</taxon>
        <taxon>Bacillati</taxon>
        <taxon>Actinomycetota</taxon>
        <taxon>Actinomycetes</taxon>
        <taxon>Kitasatosporales</taxon>
        <taxon>Streptomycetaceae</taxon>
        <taxon>Streptomyces</taxon>
        <taxon>Streptomyces rochei group</taxon>
    </lineage>
</organism>
<dbReference type="InterPro" id="IPR017853">
    <property type="entry name" value="GH"/>
</dbReference>
<dbReference type="InterPro" id="IPR011683">
    <property type="entry name" value="Glyco_hydro_53"/>
</dbReference>
<proteinExistence type="inferred from homology"/>
<dbReference type="Proteomes" id="UP001596321">
    <property type="component" value="Unassembled WGS sequence"/>
</dbReference>
<dbReference type="EMBL" id="JBHSUW010000001">
    <property type="protein sequence ID" value="MFC6500385.1"/>
    <property type="molecule type" value="Genomic_DNA"/>
</dbReference>
<sequence>MSGTRKDGRGLSRRTALALGAAGAAGLAVGSATGAEAVDRRPRGGGRPRRGADDGFAAGGDLTMLNWVESCGGRYYDADGRRVDPVKLMAANGMDIARLRVYTATGPDHPRIGHPGSYLPEGFQDEPDMLRTARRVAAAGMRIQLTLHYSDYWSNGLIQDIPKDWRAVTSLPEARAVAALEQHVRDYTHALMRKLEAQGTLPDYVSLGNETAGGILFPYGTTDSDAHWGHFARFVRAGYEAVKAVSPATRVILHLDDAGNMDKYEWFFSTAAAHDAPYDVIGSSYYPFWTRKDIPTVCAFFDELYGRFGKKIMVMETGVNWTPLTHEGVEGQLTDNGPVPYPETPQGQKDFLTDLFAQLKRVAGGAVLGNLYWDPVMIPAPGVGWEVGGPNVVSNTTLFDFQGRALPALAAYRTA</sequence>
<reference evidence="9" key="1">
    <citation type="journal article" date="2019" name="Int. J. Syst. Evol. Microbiol.">
        <title>The Global Catalogue of Microorganisms (GCM) 10K type strain sequencing project: providing services to taxonomists for standard genome sequencing and annotation.</title>
        <authorList>
            <consortium name="The Broad Institute Genomics Platform"/>
            <consortium name="The Broad Institute Genome Sequencing Center for Infectious Disease"/>
            <person name="Wu L."/>
            <person name="Ma J."/>
        </authorList>
    </citation>
    <scope>NUCLEOTIDE SEQUENCE [LARGE SCALE GENOMIC DNA]</scope>
    <source>
        <strain evidence="9">JCM 4504</strain>
    </source>
</reference>
<evidence type="ECO:0000256" key="3">
    <source>
        <dbReference type="ARBA" id="ARBA00012556"/>
    </source>
</evidence>
<dbReference type="PROSITE" id="PS51318">
    <property type="entry name" value="TAT"/>
    <property type="match status" value="1"/>
</dbReference>
<evidence type="ECO:0000256" key="5">
    <source>
        <dbReference type="ARBA" id="ARBA00023295"/>
    </source>
</evidence>
<evidence type="ECO:0000313" key="8">
    <source>
        <dbReference type="EMBL" id="MFC6500385.1"/>
    </source>
</evidence>
<comment type="similarity">
    <text evidence="2 6">Belongs to the glycosyl hydrolase 53 family.</text>
</comment>
<dbReference type="InterPro" id="IPR006311">
    <property type="entry name" value="TAT_signal"/>
</dbReference>
<evidence type="ECO:0000256" key="6">
    <source>
        <dbReference type="RuleBase" id="RU361192"/>
    </source>
</evidence>
<dbReference type="EC" id="3.2.1.89" evidence="3 6"/>
<dbReference type="Pfam" id="PF07745">
    <property type="entry name" value="Glyco_hydro_53"/>
    <property type="match status" value="1"/>
</dbReference>
<keyword evidence="9" id="KW-1185">Reference proteome</keyword>
<dbReference type="PANTHER" id="PTHR34983">
    <property type="entry name" value="ARABINOGALACTAN ENDO-BETA-1,4-GALACTANASE A"/>
    <property type="match status" value="1"/>
</dbReference>
<feature type="region of interest" description="Disordered" evidence="7">
    <location>
        <begin position="31"/>
        <end position="55"/>
    </location>
</feature>